<dbReference type="GO" id="GO:0007188">
    <property type="term" value="P:adenylate cyclase-modulating G protein-coupled receptor signaling pathway"/>
    <property type="evidence" value="ECO:0007669"/>
    <property type="project" value="TreeGrafter"/>
</dbReference>
<feature type="binding site" evidence="10">
    <location>
        <position position="69"/>
    </location>
    <ligand>
        <name>Mg(2+)</name>
        <dbReference type="ChEBI" id="CHEBI:18420"/>
    </ligand>
</feature>
<dbReference type="Pfam" id="PF00503">
    <property type="entry name" value="G-alpha"/>
    <property type="match status" value="1"/>
</dbReference>
<dbReference type="PROSITE" id="PS51882">
    <property type="entry name" value="G_ALPHA"/>
    <property type="match status" value="1"/>
</dbReference>
<dbReference type="PANTHER" id="PTHR10218">
    <property type="entry name" value="GTP-BINDING PROTEIN ALPHA SUBUNIT"/>
    <property type="match status" value="1"/>
</dbReference>
<feature type="binding site" evidence="9">
    <location>
        <begin position="224"/>
        <end position="228"/>
    </location>
    <ligand>
        <name>GTP</name>
        <dbReference type="ChEBI" id="CHEBI:37565"/>
    </ligand>
</feature>
<evidence type="ECO:0000256" key="8">
    <source>
        <dbReference type="ARBA" id="ARBA00023288"/>
    </source>
</evidence>
<keyword evidence="4 9" id="KW-0547">Nucleotide-binding</keyword>
<dbReference type="GO" id="GO:0003924">
    <property type="term" value="F:GTPase activity"/>
    <property type="evidence" value="ECO:0007669"/>
    <property type="project" value="InterPro"/>
</dbReference>
<feature type="binding site" evidence="10">
    <location>
        <position position="205"/>
    </location>
    <ligand>
        <name>Mg(2+)</name>
        <dbReference type="ChEBI" id="CHEBI:18420"/>
    </ligand>
</feature>
<dbReference type="SUPFAM" id="SSF47895">
    <property type="entry name" value="Transducin (alpha subunit), insertion domain"/>
    <property type="match status" value="1"/>
</dbReference>
<keyword evidence="6" id="KW-0564">Palmitate</keyword>
<proteinExistence type="predicted"/>
<protein>
    <submittedName>
        <fullName evidence="11">Uncharacterized protein</fullName>
    </submittedName>
</protein>
<evidence type="ECO:0000256" key="9">
    <source>
        <dbReference type="PIRSR" id="PIRSR601019-1"/>
    </source>
</evidence>
<feature type="non-terminal residue" evidence="11">
    <location>
        <position position="375"/>
    </location>
</feature>
<dbReference type="PRINTS" id="PR00318">
    <property type="entry name" value="GPROTEINA"/>
</dbReference>
<feature type="binding site" evidence="9">
    <location>
        <begin position="199"/>
        <end position="205"/>
    </location>
    <ligand>
        <name>GTP</name>
        <dbReference type="ChEBI" id="CHEBI:37565"/>
    </ligand>
</feature>
<dbReference type="EMBL" id="CATQJA010002624">
    <property type="protein sequence ID" value="CAJ0573841.1"/>
    <property type="molecule type" value="Genomic_DNA"/>
</dbReference>
<dbReference type="GO" id="GO:0005737">
    <property type="term" value="C:cytoplasm"/>
    <property type="evidence" value="ECO:0007669"/>
    <property type="project" value="TreeGrafter"/>
</dbReference>
<evidence type="ECO:0000256" key="3">
    <source>
        <dbReference type="ARBA" id="ARBA00022723"/>
    </source>
</evidence>
<dbReference type="CDD" id="cd00066">
    <property type="entry name" value="G-alpha"/>
    <property type="match status" value="1"/>
</dbReference>
<evidence type="ECO:0000256" key="1">
    <source>
        <dbReference type="ARBA" id="ARBA00011356"/>
    </source>
</evidence>
<evidence type="ECO:0000256" key="2">
    <source>
        <dbReference type="ARBA" id="ARBA00022707"/>
    </source>
</evidence>
<dbReference type="InterPro" id="IPR001019">
    <property type="entry name" value="Gprotein_alpha_su"/>
</dbReference>
<dbReference type="Proteomes" id="UP001177023">
    <property type="component" value="Unassembled WGS sequence"/>
</dbReference>
<accession>A0AA36FZB6</accession>
<comment type="caution">
    <text evidence="11">The sequence shown here is derived from an EMBL/GenBank/DDBJ whole genome shotgun (WGS) entry which is preliminary data.</text>
</comment>
<keyword evidence="3 10" id="KW-0479">Metal-binding</keyword>
<dbReference type="Gene3D" id="3.40.50.300">
    <property type="entry name" value="P-loop containing nucleotide triphosphate hydrolases"/>
    <property type="match status" value="1"/>
</dbReference>
<dbReference type="SMART" id="SM00275">
    <property type="entry name" value="G_alpha"/>
    <property type="match status" value="1"/>
</dbReference>
<organism evidence="11 12">
    <name type="scientific">Mesorhabditis spiculigera</name>
    <dbReference type="NCBI Taxonomy" id="96644"/>
    <lineage>
        <taxon>Eukaryota</taxon>
        <taxon>Metazoa</taxon>
        <taxon>Ecdysozoa</taxon>
        <taxon>Nematoda</taxon>
        <taxon>Chromadorea</taxon>
        <taxon>Rhabditida</taxon>
        <taxon>Rhabditina</taxon>
        <taxon>Rhabditomorpha</taxon>
        <taxon>Rhabditoidea</taxon>
        <taxon>Rhabditidae</taxon>
        <taxon>Mesorhabditinae</taxon>
        <taxon>Mesorhabditis</taxon>
    </lineage>
</organism>
<dbReference type="GO" id="GO:0005834">
    <property type="term" value="C:heterotrimeric G-protein complex"/>
    <property type="evidence" value="ECO:0007669"/>
    <property type="project" value="TreeGrafter"/>
</dbReference>
<gene>
    <name evidence="11" type="ORF">MSPICULIGERA_LOCUS12187</name>
</gene>
<evidence type="ECO:0000313" key="12">
    <source>
        <dbReference type="Proteomes" id="UP001177023"/>
    </source>
</evidence>
<dbReference type="GO" id="GO:0046872">
    <property type="term" value="F:metal ion binding"/>
    <property type="evidence" value="ECO:0007669"/>
    <property type="project" value="UniProtKB-KW"/>
</dbReference>
<keyword evidence="2" id="KW-0519">Myristate</keyword>
<comment type="subunit">
    <text evidence="1">G proteins are composed of 3 units; alpha, beta and gamma. The alpha chain contains the guanine nucleotide binding site.</text>
</comment>
<dbReference type="FunFam" id="3.40.50.300:FF:000692">
    <property type="entry name" value="Guanine nucleotide-binding protein subunit alpha"/>
    <property type="match status" value="1"/>
</dbReference>
<keyword evidence="12" id="KW-1185">Reference proteome</keyword>
<name>A0AA36FZB6_9BILA</name>
<evidence type="ECO:0000256" key="10">
    <source>
        <dbReference type="PIRSR" id="PIRSR601019-2"/>
    </source>
</evidence>
<keyword evidence="7" id="KW-0807">Transducer</keyword>
<evidence type="ECO:0000256" key="4">
    <source>
        <dbReference type="ARBA" id="ARBA00022741"/>
    </source>
</evidence>
<dbReference type="InterPro" id="IPR011025">
    <property type="entry name" value="GproteinA_insert"/>
</dbReference>
<reference evidence="11" key="1">
    <citation type="submission" date="2023-06" db="EMBL/GenBank/DDBJ databases">
        <authorList>
            <person name="Delattre M."/>
        </authorList>
    </citation>
    <scope>NUCLEOTIDE SEQUENCE</scope>
    <source>
        <strain evidence="11">AF72</strain>
    </source>
</reference>
<evidence type="ECO:0000256" key="7">
    <source>
        <dbReference type="ARBA" id="ARBA00023224"/>
    </source>
</evidence>
<dbReference type="PANTHER" id="PTHR10218:SF208">
    <property type="entry name" value="GUANINE NUCLEOTIDE-BINDING PROTEIN ALPHA-14 SUBUNIT"/>
    <property type="match status" value="1"/>
</dbReference>
<feature type="binding site" evidence="9">
    <location>
        <begin position="292"/>
        <end position="295"/>
    </location>
    <ligand>
        <name>GTP</name>
        <dbReference type="ChEBI" id="CHEBI:37565"/>
    </ligand>
</feature>
<feature type="binding site" evidence="9">
    <location>
        <begin position="174"/>
        <end position="175"/>
    </location>
    <ligand>
        <name>GTP</name>
        <dbReference type="ChEBI" id="CHEBI:37565"/>
    </ligand>
</feature>
<dbReference type="SUPFAM" id="SSF52540">
    <property type="entry name" value="P-loop containing nucleoside triphosphate hydrolases"/>
    <property type="match status" value="1"/>
</dbReference>
<evidence type="ECO:0000313" key="11">
    <source>
        <dbReference type="EMBL" id="CAJ0573841.1"/>
    </source>
</evidence>
<dbReference type="Gene3D" id="1.10.400.10">
    <property type="entry name" value="GI Alpha 1, domain 2-like"/>
    <property type="match status" value="1"/>
</dbReference>
<dbReference type="InterPro" id="IPR027417">
    <property type="entry name" value="P-loop_NTPase"/>
</dbReference>
<feature type="binding site" evidence="9">
    <location>
        <position position="347"/>
    </location>
    <ligand>
        <name>GTP</name>
        <dbReference type="ChEBI" id="CHEBI:37565"/>
    </ligand>
</feature>
<dbReference type="GO" id="GO:0001664">
    <property type="term" value="F:G protein-coupled receptor binding"/>
    <property type="evidence" value="ECO:0007669"/>
    <property type="project" value="TreeGrafter"/>
</dbReference>
<keyword evidence="8" id="KW-0449">Lipoprotein</keyword>
<dbReference type="GO" id="GO:0031683">
    <property type="term" value="F:G-protein beta/gamma-subunit complex binding"/>
    <property type="evidence" value="ECO:0007669"/>
    <property type="project" value="InterPro"/>
</dbReference>
<evidence type="ECO:0000256" key="6">
    <source>
        <dbReference type="ARBA" id="ARBA00023139"/>
    </source>
</evidence>
<evidence type="ECO:0000256" key="5">
    <source>
        <dbReference type="ARBA" id="ARBA00023134"/>
    </source>
</evidence>
<sequence>MRQRQLFSCLLPPPADPEIELQPQDLEIRLKLLARERHREIEDYLTECRSNDRTLMKILLLGGPACGKSTIFKQMRIIHKGGFKEIGELAFFAELIFRNIRTAYEQLCSGARMLGISTMSIMNTVAMISDFFDEADDENVQTVCLELGNMLATFWASPCIQAVYAERHRLFLIDSTKYFFDNIKRIADPNYVPTQDDILHSREPTTTITFNTFQYRSVSLRLIDVGGQKSQRRKWLHLFDDVRVVLFIVDLTVYARDARDEDIGSMEQSKALFRDIATNKVLRRSMFLLFLNKVDLFKELLKTYPFRRCFPSYQGSDNIEEVGEFLFELFKKAARPRRSLIPYLTTATNTENIKHVFDASMESVFKQSVRATGIM</sequence>
<keyword evidence="5 9" id="KW-0342">GTP-binding</keyword>
<dbReference type="AlphaFoldDB" id="A0AA36FZB6"/>
<keyword evidence="10" id="KW-0460">Magnesium</keyword>
<dbReference type="GO" id="GO:0005525">
    <property type="term" value="F:GTP binding"/>
    <property type="evidence" value="ECO:0007669"/>
    <property type="project" value="UniProtKB-KW"/>
</dbReference>